<evidence type="ECO:0000313" key="2">
    <source>
        <dbReference type="RefSeq" id="XP_028149706.1"/>
    </source>
</evidence>
<protein>
    <submittedName>
        <fullName evidence="2">Lebercilin-like protein</fullName>
    </submittedName>
</protein>
<reference evidence="2" key="1">
    <citation type="submission" date="2025-08" db="UniProtKB">
        <authorList>
            <consortium name="RefSeq"/>
        </authorList>
    </citation>
    <scope>IDENTIFICATION</scope>
    <source>
        <tissue evidence="2">Whole insect</tissue>
    </source>
</reference>
<dbReference type="InParanoid" id="A0A6P7GIH3"/>
<accession>A0A6P7GIH3</accession>
<keyword evidence="1" id="KW-0175">Coiled coil</keyword>
<organism evidence="2">
    <name type="scientific">Diabrotica virgifera virgifera</name>
    <name type="common">western corn rootworm</name>
    <dbReference type="NCBI Taxonomy" id="50390"/>
    <lineage>
        <taxon>Eukaryota</taxon>
        <taxon>Metazoa</taxon>
        <taxon>Ecdysozoa</taxon>
        <taxon>Arthropoda</taxon>
        <taxon>Hexapoda</taxon>
        <taxon>Insecta</taxon>
        <taxon>Pterygota</taxon>
        <taxon>Neoptera</taxon>
        <taxon>Endopterygota</taxon>
        <taxon>Coleoptera</taxon>
        <taxon>Polyphaga</taxon>
        <taxon>Cucujiformia</taxon>
        <taxon>Chrysomeloidea</taxon>
        <taxon>Chrysomelidae</taxon>
        <taxon>Galerucinae</taxon>
        <taxon>Diabroticina</taxon>
        <taxon>Diabroticites</taxon>
        <taxon>Diabrotica</taxon>
    </lineage>
</organism>
<sequence length="258" mass="30388">MELNEVRKELHQTTVPLLEQKLQKIFKDDLNTLKKDTENNVNKLLQQKTNDIKNLTMELNEVRKELHQTTVPLLEQKLQKIFKDDLNTLKKDTENNVNKLLQQKTNDIKNLTMELNEVRKELHQTTVPLLEQKLQKIFKDDLNTLKKDTENNVNKLLQQKTNDIKNLTMELNEVRKELHQTTVPLLEQKLQKIFKDDLNTLKKDTDNNIKSAAETIAHHAIYDIKMEKKIKEKNAALRDVVDHLHSMNIDTRVASCYR</sequence>
<dbReference type="AlphaFoldDB" id="A0A6P7GIH3"/>
<name>A0A6P7GIH3_DIAVI</name>
<dbReference type="RefSeq" id="XP_028149706.1">
    <property type="nucleotide sequence ID" value="XM_028293905.1"/>
</dbReference>
<proteinExistence type="predicted"/>
<evidence type="ECO:0000256" key="1">
    <source>
        <dbReference type="SAM" id="Coils"/>
    </source>
</evidence>
<feature type="coiled-coil region" evidence="1">
    <location>
        <begin position="27"/>
        <end position="177"/>
    </location>
</feature>
<gene>
    <name evidence="2" type="primary">LOC114343087</name>
</gene>